<evidence type="ECO:0000256" key="4">
    <source>
        <dbReference type="ARBA" id="ARBA00013858"/>
    </source>
</evidence>
<comment type="caution">
    <text evidence="11">The sequence shown here is derived from an EMBL/GenBank/DDBJ whole genome shotgun (WGS) entry which is preliminary data.</text>
</comment>
<dbReference type="EMBL" id="DROK01000255">
    <property type="protein sequence ID" value="HHI97873.1"/>
    <property type="molecule type" value="Genomic_DNA"/>
</dbReference>
<evidence type="ECO:0000256" key="6">
    <source>
        <dbReference type="ARBA" id="ARBA00029745"/>
    </source>
</evidence>
<dbReference type="InterPro" id="IPR003448">
    <property type="entry name" value="Mopterin_biosynth_MoaE"/>
</dbReference>
<organism evidence="11">
    <name type="scientific">Thermodesulfatator atlanticus</name>
    <dbReference type="NCBI Taxonomy" id="501497"/>
    <lineage>
        <taxon>Bacteria</taxon>
        <taxon>Pseudomonadati</taxon>
        <taxon>Thermodesulfobacteriota</taxon>
        <taxon>Thermodesulfobacteria</taxon>
        <taxon>Thermodesulfobacteriales</taxon>
        <taxon>Thermodesulfatatoraceae</taxon>
        <taxon>Thermodesulfatator</taxon>
    </lineage>
</organism>
<dbReference type="GO" id="GO:0006777">
    <property type="term" value="P:Mo-molybdopterin cofactor biosynthetic process"/>
    <property type="evidence" value="ECO:0007669"/>
    <property type="project" value="InterPro"/>
</dbReference>
<evidence type="ECO:0000256" key="9">
    <source>
        <dbReference type="ARBA" id="ARBA00032474"/>
    </source>
</evidence>
<comment type="subunit">
    <text evidence="5">Heterotetramer of 2 MoaD subunits and 2 MoaE subunits. Also stable as homodimer. The enzyme changes between these two forms during catalysis.</text>
</comment>
<evidence type="ECO:0000256" key="3">
    <source>
        <dbReference type="ARBA" id="ARBA00011950"/>
    </source>
</evidence>
<comment type="catalytic activity">
    <reaction evidence="10">
        <text>2 [molybdopterin-synthase sulfur-carrier protein]-C-terminal-Gly-aminoethanethioate + cyclic pyranopterin phosphate + H2O = molybdopterin + 2 [molybdopterin-synthase sulfur-carrier protein]-C-terminal Gly-Gly + 2 H(+)</text>
        <dbReference type="Rhea" id="RHEA:26333"/>
        <dbReference type="Rhea" id="RHEA-COMP:12202"/>
        <dbReference type="Rhea" id="RHEA-COMP:19907"/>
        <dbReference type="ChEBI" id="CHEBI:15377"/>
        <dbReference type="ChEBI" id="CHEBI:15378"/>
        <dbReference type="ChEBI" id="CHEBI:58698"/>
        <dbReference type="ChEBI" id="CHEBI:59648"/>
        <dbReference type="ChEBI" id="CHEBI:90778"/>
        <dbReference type="ChEBI" id="CHEBI:232372"/>
        <dbReference type="EC" id="2.8.1.12"/>
    </reaction>
</comment>
<evidence type="ECO:0000256" key="10">
    <source>
        <dbReference type="ARBA" id="ARBA00049878"/>
    </source>
</evidence>
<dbReference type="Pfam" id="PF02391">
    <property type="entry name" value="MoaE"/>
    <property type="match status" value="1"/>
</dbReference>
<dbReference type="AlphaFoldDB" id="A0A7V5P0X4"/>
<dbReference type="Proteomes" id="UP000886101">
    <property type="component" value="Unassembled WGS sequence"/>
</dbReference>
<evidence type="ECO:0000256" key="5">
    <source>
        <dbReference type="ARBA" id="ARBA00026066"/>
    </source>
</evidence>
<proteinExistence type="inferred from homology"/>
<dbReference type="SUPFAM" id="SSF54690">
    <property type="entry name" value="Molybdopterin synthase subunit MoaE"/>
    <property type="match status" value="1"/>
</dbReference>
<comment type="similarity">
    <text evidence="2">Belongs to the MoaE family.</text>
</comment>
<reference evidence="11" key="1">
    <citation type="journal article" date="2020" name="mSystems">
        <title>Genome- and Community-Level Interaction Insights into Carbon Utilization and Element Cycling Functions of Hydrothermarchaeota in Hydrothermal Sediment.</title>
        <authorList>
            <person name="Zhou Z."/>
            <person name="Liu Y."/>
            <person name="Xu W."/>
            <person name="Pan J."/>
            <person name="Luo Z.H."/>
            <person name="Li M."/>
        </authorList>
    </citation>
    <scope>NUCLEOTIDE SEQUENCE [LARGE SCALE GENOMIC DNA]</scope>
    <source>
        <strain evidence="11">HyVt-533</strain>
    </source>
</reference>
<name>A0A7V5P0X4_9BACT</name>
<sequence length="119" mass="13112">MPSVDTLINEVIQKTGGQIGMILTHVGVVRASSRNGTPVRGVRIRVNEDKLNEILAQARAQEGIFAVKAFVREGELKVGDKVMVLLVAGDFRENVFRTLRETLDQIKAQVTTKEEIPEG</sequence>
<accession>A0A7V5P0X4</accession>
<protein>
    <recommendedName>
        <fullName evidence="4">Molybdopterin synthase catalytic subunit</fullName>
        <ecNumber evidence="3">2.8.1.12</ecNumber>
    </recommendedName>
    <alternativeName>
        <fullName evidence="8">MPT synthase subunit 2</fullName>
    </alternativeName>
    <alternativeName>
        <fullName evidence="6">Molybdenum cofactor biosynthesis protein E</fullName>
    </alternativeName>
    <alternativeName>
        <fullName evidence="7">Molybdopterin-converting factor large subunit</fullName>
    </alternativeName>
    <alternativeName>
        <fullName evidence="9">Molybdopterin-converting factor subunit 2</fullName>
    </alternativeName>
</protein>
<dbReference type="GO" id="GO:0030366">
    <property type="term" value="F:molybdopterin synthase activity"/>
    <property type="evidence" value="ECO:0007669"/>
    <property type="project" value="UniProtKB-EC"/>
</dbReference>
<dbReference type="EC" id="2.8.1.12" evidence="3"/>
<evidence type="ECO:0000256" key="8">
    <source>
        <dbReference type="ARBA" id="ARBA00030781"/>
    </source>
</evidence>
<evidence type="ECO:0000313" key="11">
    <source>
        <dbReference type="EMBL" id="HHI97873.1"/>
    </source>
</evidence>
<dbReference type="Gene3D" id="3.90.1170.40">
    <property type="entry name" value="Molybdopterin biosynthesis MoaE subunit"/>
    <property type="match status" value="1"/>
</dbReference>
<gene>
    <name evidence="11" type="ORF">ENJ96_08465</name>
</gene>
<evidence type="ECO:0000256" key="1">
    <source>
        <dbReference type="ARBA" id="ARBA00005046"/>
    </source>
</evidence>
<dbReference type="InterPro" id="IPR036563">
    <property type="entry name" value="MoaE_sf"/>
</dbReference>
<comment type="pathway">
    <text evidence="1">Cofactor biosynthesis; molybdopterin biosynthesis.</text>
</comment>
<evidence type="ECO:0000256" key="7">
    <source>
        <dbReference type="ARBA" id="ARBA00030407"/>
    </source>
</evidence>
<evidence type="ECO:0000256" key="2">
    <source>
        <dbReference type="ARBA" id="ARBA00005426"/>
    </source>
</evidence>